<evidence type="ECO:0000256" key="6">
    <source>
        <dbReference type="ARBA" id="ARBA00023004"/>
    </source>
</evidence>
<comment type="cofactor">
    <cofactor evidence="1">
        <name>[4Fe-4S] cluster</name>
        <dbReference type="ChEBI" id="CHEBI:49883"/>
    </cofactor>
</comment>
<dbReference type="InterPro" id="IPR028925">
    <property type="entry name" value="RRM_DME"/>
</dbReference>
<organism evidence="12 13">
    <name type="scientific">Ilex paraguariensis</name>
    <name type="common">yerba mate</name>
    <dbReference type="NCBI Taxonomy" id="185542"/>
    <lineage>
        <taxon>Eukaryota</taxon>
        <taxon>Viridiplantae</taxon>
        <taxon>Streptophyta</taxon>
        <taxon>Embryophyta</taxon>
        <taxon>Tracheophyta</taxon>
        <taxon>Spermatophyta</taxon>
        <taxon>Magnoliopsida</taxon>
        <taxon>eudicotyledons</taxon>
        <taxon>Gunneridae</taxon>
        <taxon>Pentapetalae</taxon>
        <taxon>asterids</taxon>
        <taxon>campanulids</taxon>
        <taxon>Aquifoliales</taxon>
        <taxon>Aquifoliaceae</taxon>
        <taxon>Ilex</taxon>
    </lineage>
</organism>
<evidence type="ECO:0000259" key="11">
    <source>
        <dbReference type="SMART" id="SM00478"/>
    </source>
</evidence>
<feature type="compositionally biased region" description="Polar residues" evidence="10">
    <location>
        <begin position="633"/>
        <end position="645"/>
    </location>
</feature>
<comment type="subcellular location">
    <subcellularLocation>
        <location evidence="2">Nucleus</location>
    </subcellularLocation>
</comment>
<evidence type="ECO:0000256" key="10">
    <source>
        <dbReference type="SAM" id="MobiDB-lite"/>
    </source>
</evidence>
<dbReference type="Pfam" id="PF15629">
    <property type="entry name" value="Perm-CXXC"/>
    <property type="match status" value="1"/>
</dbReference>
<keyword evidence="7" id="KW-0411">Iron-sulfur</keyword>
<dbReference type="CDD" id="cd00056">
    <property type="entry name" value="ENDO3c"/>
    <property type="match status" value="1"/>
</dbReference>
<dbReference type="SUPFAM" id="SSF48150">
    <property type="entry name" value="DNA-glycosylase"/>
    <property type="match status" value="1"/>
</dbReference>
<feature type="region of interest" description="Disordered" evidence="10">
    <location>
        <begin position="294"/>
        <end position="346"/>
    </location>
</feature>
<dbReference type="Pfam" id="PF15628">
    <property type="entry name" value="RRM_DME"/>
    <property type="match status" value="1"/>
</dbReference>
<dbReference type="InterPro" id="IPR028924">
    <property type="entry name" value="Perm-CXXC"/>
</dbReference>
<dbReference type="InterPro" id="IPR023170">
    <property type="entry name" value="HhH_base_excis_C"/>
</dbReference>
<feature type="region of interest" description="Disordered" evidence="10">
    <location>
        <begin position="1315"/>
        <end position="1337"/>
    </location>
</feature>
<dbReference type="GO" id="GO:0003906">
    <property type="term" value="F:DNA-(apurinic or apyrimidinic site) endonuclease activity"/>
    <property type="evidence" value="ECO:0007669"/>
    <property type="project" value="UniProtKB-ARBA"/>
</dbReference>
<dbReference type="InterPro" id="IPR011257">
    <property type="entry name" value="DNA_glycosylase"/>
</dbReference>
<keyword evidence="13" id="KW-1185">Reference proteome</keyword>
<keyword evidence="8" id="KW-0238">DNA-binding</keyword>
<accession>A0ABC8QLX6</accession>
<keyword evidence="5" id="KW-0479">Metal-binding</keyword>
<dbReference type="GO" id="GO:0046872">
    <property type="term" value="F:metal ion binding"/>
    <property type="evidence" value="ECO:0007669"/>
    <property type="project" value="UniProtKB-KW"/>
</dbReference>
<dbReference type="GO" id="GO:0019104">
    <property type="term" value="F:DNA N-glycosylase activity"/>
    <property type="evidence" value="ECO:0007669"/>
    <property type="project" value="UniProtKB-ARBA"/>
</dbReference>
<gene>
    <name evidence="12" type="ORF">ILEXP_LOCUS437</name>
</gene>
<evidence type="ECO:0000313" key="12">
    <source>
        <dbReference type="EMBL" id="CAK9133523.1"/>
    </source>
</evidence>
<feature type="region of interest" description="Disordered" evidence="10">
    <location>
        <begin position="1362"/>
        <end position="1394"/>
    </location>
</feature>
<evidence type="ECO:0000256" key="1">
    <source>
        <dbReference type="ARBA" id="ARBA00001966"/>
    </source>
</evidence>
<proteinExistence type="inferred from homology"/>
<evidence type="ECO:0000256" key="9">
    <source>
        <dbReference type="ARBA" id="ARBA00023242"/>
    </source>
</evidence>
<dbReference type="Proteomes" id="UP001642360">
    <property type="component" value="Unassembled WGS sequence"/>
</dbReference>
<dbReference type="GO" id="GO:0005634">
    <property type="term" value="C:nucleus"/>
    <property type="evidence" value="ECO:0007669"/>
    <property type="project" value="UniProtKB-SubCell"/>
</dbReference>
<feature type="compositionally biased region" description="Basic and acidic residues" evidence="10">
    <location>
        <begin position="1385"/>
        <end position="1394"/>
    </location>
</feature>
<keyword evidence="4" id="KW-0004">4Fe-4S</keyword>
<dbReference type="GO" id="GO:0003677">
    <property type="term" value="F:DNA binding"/>
    <property type="evidence" value="ECO:0007669"/>
    <property type="project" value="UniProtKB-KW"/>
</dbReference>
<feature type="compositionally biased region" description="Basic residues" evidence="10">
    <location>
        <begin position="313"/>
        <end position="322"/>
    </location>
</feature>
<evidence type="ECO:0000256" key="4">
    <source>
        <dbReference type="ARBA" id="ARBA00022485"/>
    </source>
</evidence>
<dbReference type="InterPro" id="IPR003651">
    <property type="entry name" value="Endonuclease3_FeS-loop_motif"/>
</dbReference>
<dbReference type="Gene3D" id="1.10.1670.10">
    <property type="entry name" value="Helix-hairpin-Helix base-excision DNA repair enzymes (C-terminal)"/>
    <property type="match status" value="1"/>
</dbReference>
<protein>
    <recommendedName>
        <fullName evidence="11">HhH-GPD domain-containing protein</fullName>
    </recommendedName>
</protein>
<dbReference type="PANTHER" id="PTHR46213">
    <property type="entry name" value="TRANSCRIPTIONAL ACTIVATOR DEMETER"/>
    <property type="match status" value="1"/>
</dbReference>
<dbReference type="FunFam" id="1.10.1670.10:FF:000004">
    <property type="entry name" value="DNA glycosylase/AP lyase ROS1"/>
    <property type="match status" value="1"/>
</dbReference>
<name>A0ABC8QLX6_9AQUA</name>
<dbReference type="PANTHER" id="PTHR46213:SF24">
    <property type="entry name" value="HHH-GPD DOMAIN-CONTAINING PROTEIN"/>
    <property type="match status" value="1"/>
</dbReference>
<dbReference type="InterPro" id="IPR003265">
    <property type="entry name" value="HhH-GPD_domain"/>
</dbReference>
<feature type="region of interest" description="Disordered" evidence="10">
    <location>
        <begin position="205"/>
        <end position="243"/>
    </location>
</feature>
<feature type="compositionally biased region" description="Basic and acidic residues" evidence="10">
    <location>
        <begin position="1321"/>
        <end position="1332"/>
    </location>
</feature>
<dbReference type="Gene3D" id="1.10.340.30">
    <property type="entry name" value="Hypothetical protein, domain 2"/>
    <property type="match status" value="1"/>
</dbReference>
<keyword evidence="9" id="KW-0539">Nucleus</keyword>
<evidence type="ECO:0000256" key="2">
    <source>
        <dbReference type="ARBA" id="ARBA00004123"/>
    </source>
</evidence>
<evidence type="ECO:0000256" key="3">
    <source>
        <dbReference type="ARBA" id="ARBA00005646"/>
    </source>
</evidence>
<evidence type="ECO:0000256" key="5">
    <source>
        <dbReference type="ARBA" id="ARBA00022723"/>
    </source>
</evidence>
<dbReference type="InterPro" id="IPR044811">
    <property type="entry name" value="DME/ROS1"/>
</dbReference>
<feature type="region of interest" description="Disordered" evidence="10">
    <location>
        <begin position="1283"/>
        <end position="1303"/>
    </location>
</feature>
<keyword evidence="6" id="KW-0408">Iron</keyword>
<sequence length="1933" mass="217489">MNSRMNFGRGFSIPQEDGTQRKDYWIPVTPQKPIMPISNPIPVEMQGNQLGRANWQELLGIYGELLQETTNLSSTVSSSNPIELSHQNGGLCNWDAPAEKNVGFNVNVGGQNIGCDRTDGSLVQYFGNDRGGWNSDYFKEVLGTKNAASVASSNGIPHKMSHNEVRTPSSPIPYSQVDSHWTDSHHAHSSLAIQNRTLASNRRINGYSLPQMPNNGFPIPSRPDFNLNSPPRSEAEAVSSLSTSFQYAPVTPEQGKKLENYRLAHTLNFSVTENHRDELLQNIVDSSAATISTPLEENKTNGVELNQTPQQKPPKRRKHRPKVVVEGKPKRSPKPTPPNENPSGKRKYVRKKVLNASVTQQADVLNEVTVNANSSGKRKYVRKKGLKASGVPQTDVMNEITVTDVESAAKSCRRVLIFDLENETKVQSHDKTSSHQMEMHQDCRGAYNLDSNSQAAEELTRINTASTASAAQIEQHNGYITENQQARTKCNFTHSTNQMPTECISLSEQQAPMRPPSMMKEHTLNVIGRMMNMRNANQCQSSVKTGYSQVHQHIPEGGKSQISFEANTCTNFNQTRAQILHSATQLLAKNPFNLDEQRGSKREYCHTTEQTHPRLNLTNPSLLCQEMSKTHDYNSQSSNHDTGGSETHKKKKIESKFHASKPSTSFCIEAVKDCSQVERTGTNGVHLNSSTFQFDGESSFFYSAKENTSQKINSLDNEPAGNWYLHSMAAKPNIQKHYTSSELHLRSQIAERMSRQSTQADNLKSLASNWNLLSSSPPQKCPTTDHMREIETCHASMSTTKQIAEPTSKQAPSKDKILMQSSMKARGSLEKENFLLSIDDITYRLKCLSIHLGSNEIAGKEQNAIVLYKGDGTIVPYQDLDPTKKRKPRPKVDLDPETTRIWNILMGKEGSEDTEATDKDKEKWWEDERKVFRGRVDSFIARMHLVQGDRRFSQWKGSVVDSVIGVFLTQNVSDHLSSSAFMSLAAKFPLQSTSISHTGYQNGITIVAEEPEVQILSPVASFNYQEKIRRQPIYNQISVTSCETSEHRTENLASQTGTSLFNEHHRRADEDVITSQNSFDSSIFQATEEIRSSSGSNSEAEDPTGCQPNKNCSPTLSSVLQTEEKAVFQEFFGHAFGNSLSHERHLHGHQQLEIPECNMQNSRMDRENNLKVSSPSAYPINSEILHMQESIVPSTNFWLSMMLESGGQEVERFEESEEDSIFSLLSANSGNTMPKSEYHMGNRMGHMEESTSRQSAQQNKMPTVQASAVVSSASLNMHPIHQGDLQSRPHTRNNEHSINNHQEERFKNFYVESTSITEPTRPTEELAKRKTSSEQQLSVKQRISAEYKQKFWENKAVATNAKGKKYSPGDPINGEGTNIANARKRNTEGEQRKAFDWDTLRKQVQSSSRRRERSKDAMDSLDYEAIRRADVNEISDAIKERGMNNMLADRIKDFLDRLVKDHGSIDLEWLRDVPPDKAKDYLLSIRGLGLKSVECVRLLTLHNLAFPVDTNVGRIAVRLGWVPLRPLPESLQLHLLELYPVLESIQKYLWPRLCKLDQRTLYELHYQMITFGKVFCTKSKPNCNACPMRGECRHFASAFASARLALPGPEERSIVSSTAPLASDKYPVVLNPMALPPAETNLIREAEFVNGKCEPIVEEPKTPEQPIEISESDIEDAFYEDPDNIPTIKLNLEEFTLNLQNYMQENMELQEGDMSKALVALNPEAASIPTPKLKNVSRLRTEHQVYELPDSHPLLKELDRREPDDPSPYLLAIWTPGETADSIQPPENRCGAQGLGNLCSETTCFSCNSIREANSQFVRGTVLIPCRTAMRGSFPLNGTYFQVNELFADHESSLNPIDVPRAWIWNLPRRTVYFGTSVTTIFKGLSTEGIQYCFWRGFVCVRGFDRKTRAPRPLMARLHFPASKLARLKNEEK</sequence>
<evidence type="ECO:0000256" key="7">
    <source>
        <dbReference type="ARBA" id="ARBA00023014"/>
    </source>
</evidence>
<dbReference type="EMBL" id="CAUOFW020000048">
    <property type="protein sequence ID" value="CAK9133523.1"/>
    <property type="molecule type" value="Genomic_DNA"/>
</dbReference>
<comment type="caution">
    <text evidence="12">The sequence shown here is derived from an EMBL/GenBank/DDBJ whole genome shotgun (WGS) entry which is preliminary data.</text>
</comment>
<reference evidence="12 13" key="1">
    <citation type="submission" date="2024-02" db="EMBL/GenBank/DDBJ databases">
        <authorList>
            <person name="Vignale AGUSTIN F."/>
            <person name="Sosa J E."/>
            <person name="Modenutti C."/>
        </authorList>
    </citation>
    <scope>NUCLEOTIDE SEQUENCE [LARGE SCALE GENOMIC DNA]</scope>
</reference>
<dbReference type="GO" id="GO:0051539">
    <property type="term" value="F:4 iron, 4 sulfur cluster binding"/>
    <property type="evidence" value="ECO:0007669"/>
    <property type="project" value="UniProtKB-KW"/>
</dbReference>
<feature type="region of interest" description="Disordered" evidence="10">
    <location>
        <begin position="1088"/>
        <end position="1112"/>
    </location>
</feature>
<feature type="domain" description="HhH-GPD" evidence="11">
    <location>
        <begin position="1412"/>
        <end position="1574"/>
    </location>
</feature>
<evidence type="ECO:0000256" key="8">
    <source>
        <dbReference type="ARBA" id="ARBA00023125"/>
    </source>
</evidence>
<evidence type="ECO:0000313" key="13">
    <source>
        <dbReference type="Proteomes" id="UP001642360"/>
    </source>
</evidence>
<dbReference type="SMART" id="SM00525">
    <property type="entry name" value="FES"/>
    <property type="match status" value="1"/>
</dbReference>
<comment type="similarity">
    <text evidence="3">Belongs to the DNA glycosylase family. DEMETER subfamily.</text>
</comment>
<feature type="region of interest" description="Disordered" evidence="10">
    <location>
        <begin position="630"/>
        <end position="655"/>
    </location>
</feature>
<feature type="compositionally biased region" description="Polar residues" evidence="10">
    <location>
        <begin position="294"/>
        <end position="306"/>
    </location>
</feature>
<dbReference type="SMART" id="SM00478">
    <property type="entry name" value="ENDO3c"/>
    <property type="match status" value="1"/>
</dbReference>